<protein>
    <submittedName>
        <fullName evidence="3">Glycosyltransferase involved in cell wall biosynthesis</fullName>
    </submittedName>
</protein>
<dbReference type="Pfam" id="PF00535">
    <property type="entry name" value="Glycos_transf_2"/>
    <property type="match status" value="1"/>
</dbReference>
<dbReference type="InterPro" id="IPR029044">
    <property type="entry name" value="Nucleotide-diphossugar_trans"/>
</dbReference>
<comment type="caution">
    <text evidence="3">The sequence shown here is derived from an EMBL/GenBank/DDBJ whole genome shotgun (WGS) entry which is preliminary data.</text>
</comment>
<feature type="transmembrane region" description="Helical" evidence="1">
    <location>
        <begin position="241"/>
        <end position="268"/>
    </location>
</feature>
<keyword evidence="3" id="KW-0808">Transferase</keyword>
<dbReference type="InterPro" id="IPR001173">
    <property type="entry name" value="Glyco_trans_2-like"/>
</dbReference>
<dbReference type="RefSeq" id="WP_114437955.1">
    <property type="nucleotide sequence ID" value="NZ_QPIZ01000031.1"/>
</dbReference>
<evidence type="ECO:0000313" key="4">
    <source>
        <dbReference type="Proteomes" id="UP000252733"/>
    </source>
</evidence>
<reference evidence="3 4" key="1">
    <citation type="submission" date="2018-07" db="EMBL/GenBank/DDBJ databases">
        <title>Freshwater and sediment microbial communities from various areas in North America, analyzing microbe dynamics in response to fracking.</title>
        <authorList>
            <person name="Lamendella R."/>
        </authorList>
    </citation>
    <scope>NUCLEOTIDE SEQUENCE [LARGE SCALE GENOMIC DNA]</scope>
    <source>
        <strain evidence="3 4">160A</strain>
    </source>
</reference>
<dbReference type="Gene3D" id="3.90.550.10">
    <property type="entry name" value="Spore Coat Polysaccharide Biosynthesis Protein SpsA, Chain A"/>
    <property type="match status" value="1"/>
</dbReference>
<dbReference type="PANTHER" id="PTHR22916:SF64">
    <property type="entry name" value="TRANSFERASE, PUTATIVE-RELATED"/>
    <property type="match status" value="1"/>
</dbReference>
<feature type="transmembrane region" description="Helical" evidence="1">
    <location>
        <begin position="288"/>
        <end position="311"/>
    </location>
</feature>
<keyword evidence="4" id="KW-1185">Reference proteome</keyword>
<dbReference type="EMBL" id="QPIZ01000031">
    <property type="protein sequence ID" value="RCW29118.1"/>
    <property type="molecule type" value="Genomic_DNA"/>
</dbReference>
<feature type="domain" description="Glycosyltransferase 2-like" evidence="2">
    <location>
        <begin position="5"/>
        <end position="122"/>
    </location>
</feature>
<keyword evidence="1" id="KW-0472">Membrane</keyword>
<evidence type="ECO:0000256" key="1">
    <source>
        <dbReference type="SAM" id="Phobius"/>
    </source>
</evidence>
<sequence length="330" mass="37527">MPLISFVVPVYNRPQEIDELLESFTHQDSKDFEIIIVEDGSTHNSQDIVEHWSQQLPVRYLWQQNTGPGPARNTGAREAAGEWVVFLDSDCLLPENYTQIVSSALEKADFDCFGGPDRAHEDFNATQKAIGHAMSSVLTTGGIRGGREKMDKFYPRSFNLGVRTKIFQSIRGFSGMRFGEDLDFSMRLIEAGFTTTLLQDAWVWHKRRNNFRSFYKQVFNSGIARVNLEARHPGTTKFVHLLPSLFTIGYPLAIILSFFVPFFLFFVVVPPLAFWGGAILSLKQMKPAIMAVPASFTQLMGYGLGYINAWVKRKVFKREEFNAFGDSFYK</sequence>
<dbReference type="GO" id="GO:0016758">
    <property type="term" value="F:hexosyltransferase activity"/>
    <property type="evidence" value="ECO:0007669"/>
    <property type="project" value="UniProtKB-ARBA"/>
</dbReference>
<dbReference type="PANTHER" id="PTHR22916">
    <property type="entry name" value="GLYCOSYLTRANSFERASE"/>
    <property type="match status" value="1"/>
</dbReference>
<proteinExistence type="predicted"/>
<evidence type="ECO:0000259" key="2">
    <source>
        <dbReference type="Pfam" id="PF00535"/>
    </source>
</evidence>
<keyword evidence="1" id="KW-1133">Transmembrane helix</keyword>
<accession>A0A368UK83</accession>
<gene>
    <name evidence="3" type="ORF">DFO77_13119</name>
</gene>
<evidence type="ECO:0000313" key="3">
    <source>
        <dbReference type="EMBL" id="RCW29118.1"/>
    </source>
</evidence>
<keyword evidence="1" id="KW-0812">Transmembrane</keyword>
<dbReference type="SUPFAM" id="SSF53448">
    <property type="entry name" value="Nucleotide-diphospho-sugar transferases"/>
    <property type="match status" value="1"/>
</dbReference>
<name>A0A368UK83_9BACT</name>
<dbReference type="Proteomes" id="UP000252733">
    <property type="component" value="Unassembled WGS sequence"/>
</dbReference>
<dbReference type="AlphaFoldDB" id="A0A368UK83"/>
<organism evidence="3 4">
    <name type="scientific">Marinilabilia salmonicolor</name>
    <dbReference type="NCBI Taxonomy" id="989"/>
    <lineage>
        <taxon>Bacteria</taxon>
        <taxon>Pseudomonadati</taxon>
        <taxon>Bacteroidota</taxon>
        <taxon>Bacteroidia</taxon>
        <taxon>Marinilabiliales</taxon>
        <taxon>Marinilabiliaceae</taxon>
        <taxon>Marinilabilia</taxon>
    </lineage>
</organism>